<comment type="caution">
    <text evidence="1">The sequence shown here is derived from an EMBL/GenBank/DDBJ whole genome shotgun (WGS) entry which is preliminary data.</text>
</comment>
<name>A0AAD3XZN3_NEPGR</name>
<dbReference type="Proteomes" id="UP001279734">
    <property type="component" value="Unassembled WGS sequence"/>
</dbReference>
<sequence length="85" mass="9494">MFPTFRVFHVETNTDYSRASLNIRSPHQEVGIPQSESPLVICGLGHDSNCGGQDFPPCEAPHNHHINLADSLLYHRISEIPPAYL</sequence>
<dbReference type="EMBL" id="BSYO01000024">
    <property type="protein sequence ID" value="GMH22185.1"/>
    <property type="molecule type" value="Genomic_DNA"/>
</dbReference>
<evidence type="ECO:0000313" key="2">
    <source>
        <dbReference type="Proteomes" id="UP001279734"/>
    </source>
</evidence>
<accession>A0AAD3XZN3</accession>
<protein>
    <submittedName>
        <fullName evidence="1">Uncharacterized protein</fullName>
    </submittedName>
</protein>
<keyword evidence="2" id="KW-1185">Reference proteome</keyword>
<reference evidence="1" key="1">
    <citation type="submission" date="2023-05" db="EMBL/GenBank/DDBJ databases">
        <title>Nepenthes gracilis genome sequencing.</title>
        <authorList>
            <person name="Fukushima K."/>
        </authorList>
    </citation>
    <scope>NUCLEOTIDE SEQUENCE</scope>
    <source>
        <strain evidence="1">SING2019-196</strain>
    </source>
</reference>
<dbReference type="AlphaFoldDB" id="A0AAD3XZN3"/>
<proteinExistence type="predicted"/>
<organism evidence="1 2">
    <name type="scientific">Nepenthes gracilis</name>
    <name type="common">Slender pitcher plant</name>
    <dbReference type="NCBI Taxonomy" id="150966"/>
    <lineage>
        <taxon>Eukaryota</taxon>
        <taxon>Viridiplantae</taxon>
        <taxon>Streptophyta</taxon>
        <taxon>Embryophyta</taxon>
        <taxon>Tracheophyta</taxon>
        <taxon>Spermatophyta</taxon>
        <taxon>Magnoliopsida</taxon>
        <taxon>eudicotyledons</taxon>
        <taxon>Gunneridae</taxon>
        <taxon>Pentapetalae</taxon>
        <taxon>Caryophyllales</taxon>
        <taxon>Nepenthaceae</taxon>
        <taxon>Nepenthes</taxon>
    </lineage>
</organism>
<gene>
    <name evidence="1" type="ORF">Nepgr_024028</name>
</gene>
<evidence type="ECO:0000313" key="1">
    <source>
        <dbReference type="EMBL" id="GMH22185.1"/>
    </source>
</evidence>